<comment type="caution">
    <text evidence="1">The sequence shown here is derived from an EMBL/GenBank/DDBJ whole genome shotgun (WGS) entry which is preliminary data.</text>
</comment>
<evidence type="ECO:0008006" key="3">
    <source>
        <dbReference type="Google" id="ProtNLM"/>
    </source>
</evidence>
<name>A0ABN9XU51_9DINO</name>
<evidence type="ECO:0000313" key="1">
    <source>
        <dbReference type="EMBL" id="CAK0902947.1"/>
    </source>
</evidence>
<sequence>TEPLMDSERGLLGLLPLPSPLAGALVALAGGTATPLLDLGAPPGAKLSTPPGTVWVLAESAYGREKGGRTALNDTAVASGDRGALELEPGASIAIARVEIGREEEFRKEQTTKEMSMIDTETDARVMRVKYARGSGKRHRDWREVQDGIAEVPLVDLPIEGPRTSSWCVAFLGRGAHGGTPLDHHRWWRHAAKLKAGDWGVAEHESVMKSLTYAGSYDQLDLANLACIEHLCRRARLIEYYHREKIRGADRNALGKNALPFDEQEMFMGEGRGGRRLGATLGARGLTTPAQLRRSSALAEGRDRGEFSLSPPPRRWMLGYRALELDADIVKFAARWESSLALVANRVVDMSEPPKGLSSSAAFNEVVKSADYHATPPLLYANLVEALFKRGLIDFGTDVRCECGVSGAWKESGKQRMVIDARLSNAHFGHSKETPPPTAAAFSEIDLEGEAEAWFAALDLKDAFYYIELPIQLLCYFGLPKVSVKKLGLPKDVLGLAVDGRLQPRFAAMPMGWTRALYWAQPAHCRILTRAFPDFEVEGFLADNRVLPSVEKGVIGLCVDNFVAVGHSAEAANPLVARAADAFRRAGLQPHEEVAATQELELLGWQLRGGKQAGAQATDRRRR</sequence>
<evidence type="ECO:0000313" key="2">
    <source>
        <dbReference type="Proteomes" id="UP001189429"/>
    </source>
</evidence>
<proteinExistence type="predicted"/>
<dbReference type="EMBL" id="CAUYUJ010021141">
    <property type="protein sequence ID" value="CAK0902947.1"/>
    <property type="molecule type" value="Genomic_DNA"/>
</dbReference>
<dbReference type="Proteomes" id="UP001189429">
    <property type="component" value="Unassembled WGS sequence"/>
</dbReference>
<organism evidence="1 2">
    <name type="scientific">Prorocentrum cordatum</name>
    <dbReference type="NCBI Taxonomy" id="2364126"/>
    <lineage>
        <taxon>Eukaryota</taxon>
        <taxon>Sar</taxon>
        <taxon>Alveolata</taxon>
        <taxon>Dinophyceae</taxon>
        <taxon>Prorocentrales</taxon>
        <taxon>Prorocentraceae</taxon>
        <taxon>Prorocentrum</taxon>
    </lineage>
</organism>
<accession>A0ABN9XU51</accession>
<keyword evidence="2" id="KW-1185">Reference proteome</keyword>
<gene>
    <name evidence="1" type="ORF">PCOR1329_LOCUS79396</name>
</gene>
<reference evidence="1" key="1">
    <citation type="submission" date="2023-10" db="EMBL/GenBank/DDBJ databases">
        <authorList>
            <person name="Chen Y."/>
            <person name="Shah S."/>
            <person name="Dougan E. K."/>
            <person name="Thang M."/>
            <person name="Chan C."/>
        </authorList>
    </citation>
    <scope>NUCLEOTIDE SEQUENCE [LARGE SCALE GENOMIC DNA]</scope>
</reference>
<dbReference type="InterPro" id="IPR043502">
    <property type="entry name" value="DNA/RNA_pol_sf"/>
</dbReference>
<protein>
    <recommendedName>
        <fullName evidence="3">Reverse transcriptase domain-containing protein</fullName>
    </recommendedName>
</protein>
<feature type="non-terminal residue" evidence="1">
    <location>
        <position position="1"/>
    </location>
</feature>
<dbReference type="SUPFAM" id="SSF56672">
    <property type="entry name" value="DNA/RNA polymerases"/>
    <property type="match status" value="1"/>
</dbReference>